<evidence type="ECO:0000313" key="14">
    <source>
        <dbReference type="Proteomes" id="UP001172756"/>
    </source>
</evidence>
<reference evidence="11 14" key="2">
    <citation type="submission" date="2023-06" db="EMBL/GenBank/DDBJ databases">
        <title>SYSU T0a273.</title>
        <authorList>
            <person name="Gao L."/>
            <person name="Fang B.-Z."/>
            <person name="Li W.-J."/>
        </authorList>
    </citation>
    <scope>NUCLEOTIDE SEQUENCE [LARGE SCALE GENOMIC DNA]</scope>
    <source>
        <strain evidence="11 14">SYSU T0a273</strain>
    </source>
</reference>
<dbReference type="RefSeq" id="WP_301119301.1">
    <property type="nucleotide sequence ID" value="NZ_JAUHPX010000003.1"/>
</dbReference>
<dbReference type="PROSITE" id="PS51012">
    <property type="entry name" value="ABC_TM2"/>
    <property type="match status" value="1"/>
</dbReference>
<dbReference type="PIRSF" id="PIRSF006648">
    <property type="entry name" value="DrrB"/>
    <property type="match status" value="1"/>
</dbReference>
<evidence type="ECO:0000256" key="7">
    <source>
        <dbReference type="ARBA" id="ARBA00023136"/>
    </source>
</evidence>
<dbReference type="GO" id="GO:0046677">
    <property type="term" value="P:response to antibiotic"/>
    <property type="evidence" value="ECO:0007669"/>
    <property type="project" value="UniProtKB-KW"/>
</dbReference>
<reference evidence="12" key="1">
    <citation type="submission" date="2023-06" db="EMBL/GenBank/DDBJ databases">
        <title>Sysu t00039.</title>
        <authorList>
            <person name="Gao L."/>
            <person name="Fang B.-Z."/>
            <person name="Li W.-J."/>
        </authorList>
    </citation>
    <scope>NUCLEOTIDE SEQUENCE</scope>
    <source>
        <strain evidence="12">SYSU T00039</strain>
    </source>
</reference>
<sequence>MNPRLTATTARRILQQFRRDKRTIGLLMFVPIILLTLLWWMFGDTPDPATGQPLFDPLGAKIMGLFPMILMFIITSVSTLRERTSGTMERLMASPLRRGDVVMGYAVAFGIVAVIQGTLLVLFSVYALQLDIQGSTPALVLVIVLDALLGTALGLAASSLARTEFQAVQMMPAVILPQLLIAGLFMPREAMPRALEIISNALPMSYSIDAINDLVAGDTGDIWPEVGILLAFIVGSLLLGVLTLRRRTE</sequence>
<dbReference type="InterPro" id="IPR051449">
    <property type="entry name" value="ABC-2_transporter_component"/>
</dbReference>
<keyword evidence="13" id="KW-1185">Reference proteome</keyword>
<dbReference type="EMBL" id="JAUHQB010000010">
    <property type="protein sequence ID" value="MDN4484256.1"/>
    <property type="molecule type" value="Genomic_DNA"/>
</dbReference>
<evidence type="ECO:0000256" key="5">
    <source>
        <dbReference type="ARBA" id="ARBA00022692"/>
    </source>
</evidence>
<keyword evidence="8" id="KW-0046">Antibiotic resistance</keyword>
<dbReference type="InterPro" id="IPR013525">
    <property type="entry name" value="ABC2_TM"/>
</dbReference>
<evidence type="ECO:0000313" key="11">
    <source>
        <dbReference type="EMBL" id="MDN4484256.1"/>
    </source>
</evidence>
<feature type="transmembrane region" description="Helical" evidence="9">
    <location>
        <begin position="167"/>
        <end position="186"/>
    </location>
</feature>
<keyword evidence="3 9" id="KW-0813">Transport</keyword>
<dbReference type="InterPro" id="IPR047817">
    <property type="entry name" value="ABC2_TM_bact-type"/>
</dbReference>
<organism evidence="12 13">
    <name type="scientific">Demequina lignilytica</name>
    <dbReference type="NCBI Taxonomy" id="3051663"/>
    <lineage>
        <taxon>Bacteria</taxon>
        <taxon>Bacillati</taxon>
        <taxon>Actinomycetota</taxon>
        <taxon>Actinomycetes</taxon>
        <taxon>Micrococcales</taxon>
        <taxon>Demequinaceae</taxon>
        <taxon>Demequina</taxon>
    </lineage>
</organism>
<feature type="transmembrane region" description="Helical" evidence="9">
    <location>
        <begin position="138"/>
        <end position="160"/>
    </location>
</feature>
<evidence type="ECO:0000256" key="8">
    <source>
        <dbReference type="ARBA" id="ARBA00023251"/>
    </source>
</evidence>
<dbReference type="AlphaFoldDB" id="A0AAW7M2K8"/>
<evidence type="ECO:0000259" key="10">
    <source>
        <dbReference type="PROSITE" id="PS51012"/>
    </source>
</evidence>
<name>A0AAW7M2K8_9MICO</name>
<keyword evidence="5 9" id="KW-0812">Transmembrane</keyword>
<feature type="transmembrane region" description="Helical" evidence="9">
    <location>
        <begin position="222"/>
        <end position="244"/>
    </location>
</feature>
<comment type="caution">
    <text evidence="12">The sequence shown here is derived from an EMBL/GenBank/DDBJ whole genome shotgun (WGS) entry which is preliminary data.</text>
</comment>
<dbReference type="GO" id="GO:0140359">
    <property type="term" value="F:ABC-type transporter activity"/>
    <property type="evidence" value="ECO:0007669"/>
    <property type="project" value="InterPro"/>
</dbReference>
<dbReference type="PANTHER" id="PTHR30294:SF38">
    <property type="entry name" value="TRANSPORT PERMEASE PROTEIN"/>
    <property type="match status" value="1"/>
</dbReference>
<dbReference type="Proteomes" id="UP001172737">
    <property type="component" value="Unassembled WGS sequence"/>
</dbReference>
<comment type="subcellular location">
    <subcellularLocation>
        <location evidence="1 9">Cell membrane</location>
        <topology evidence="1 9">Multi-pass membrane protein</topology>
    </subcellularLocation>
</comment>
<feature type="transmembrane region" description="Helical" evidence="9">
    <location>
        <begin position="101"/>
        <end position="126"/>
    </location>
</feature>
<evidence type="ECO:0000313" key="12">
    <source>
        <dbReference type="EMBL" id="MDN4487874.1"/>
    </source>
</evidence>
<dbReference type="InterPro" id="IPR000412">
    <property type="entry name" value="ABC_2_transport"/>
</dbReference>
<feature type="transmembrane region" description="Helical" evidence="9">
    <location>
        <begin position="24"/>
        <end position="42"/>
    </location>
</feature>
<dbReference type="GO" id="GO:0043190">
    <property type="term" value="C:ATP-binding cassette (ABC) transporter complex"/>
    <property type="evidence" value="ECO:0007669"/>
    <property type="project" value="InterPro"/>
</dbReference>
<evidence type="ECO:0000256" key="2">
    <source>
        <dbReference type="ARBA" id="ARBA00007783"/>
    </source>
</evidence>
<comment type="similarity">
    <text evidence="2 9">Belongs to the ABC-2 integral membrane protein family.</text>
</comment>
<gene>
    <name evidence="11" type="ORF">QQ002_11955</name>
    <name evidence="12" type="ORF">QQX10_06795</name>
</gene>
<keyword evidence="6 9" id="KW-1133">Transmembrane helix</keyword>
<proteinExistence type="inferred from homology"/>
<keyword evidence="4 9" id="KW-1003">Cell membrane</keyword>
<evidence type="ECO:0000256" key="9">
    <source>
        <dbReference type="RuleBase" id="RU361157"/>
    </source>
</evidence>
<evidence type="ECO:0000256" key="6">
    <source>
        <dbReference type="ARBA" id="ARBA00022989"/>
    </source>
</evidence>
<dbReference type="Proteomes" id="UP001172756">
    <property type="component" value="Unassembled WGS sequence"/>
</dbReference>
<keyword evidence="7 9" id="KW-0472">Membrane</keyword>
<dbReference type="PANTHER" id="PTHR30294">
    <property type="entry name" value="MEMBRANE COMPONENT OF ABC TRANSPORTER YHHJ-RELATED"/>
    <property type="match status" value="1"/>
</dbReference>
<feature type="domain" description="ABC transmembrane type-2" evidence="10">
    <location>
        <begin position="22"/>
        <end position="247"/>
    </location>
</feature>
<protein>
    <recommendedName>
        <fullName evidence="9">Transport permease protein</fullName>
    </recommendedName>
</protein>
<evidence type="ECO:0000256" key="4">
    <source>
        <dbReference type="ARBA" id="ARBA00022475"/>
    </source>
</evidence>
<dbReference type="Pfam" id="PF01061">
    <property type="entry name" value="ABC2_membrane"/>
    <property type="match status" value="1"/>
</dbReference>
<evidence type="ECO:0000313" key="13">
    <source>
        <dbReference type="Proteomes" id="UP001172737"/>
    </source>
</evidence>
<evidence type="ECO:0000256" key="3">
    <source>
        <dbReference type="ARBA" id="ARBA00022448"/>
    </source>
</evidence>
<dbReference type="EMBL" id="JAUHPX010000003">
    <property type="protein sequence ID" value="MDN4487874.1"/>
    <property type="molecule type" value="Genomic_DNA"/>
</dbReference>
<feature type="transmembrane region" description="Helical" evidence="9">
    <location>
        <begin position="62"/>
        <end position="80"/>
    </location>
</feature>
<accession>A0AAW7M2K8</accession>
<evidence type="ECO:0000256" key="1">
    <source>
        <dbReference type="ARBA" id="ARBA00004651"/>
    </source>
</evidence>